<proteinExistence type="inferred from homology"/>
<keyword evidence="4" id="KW-0862">Zinc</keyword>
<dbReference type="GO" id="GO:0008865">
    <property type="term" value="F:fructokinase activity"/>
    <property type="evidence" value="ECO:0007669"/>
    <property type="project" value="UniProtKB-EC"/>
</dbReference>
<keyword evidence="8" id="KW-0808">Transferase</keyword>
<evidence type="ECO:0000256" key="4">
    <source>
        <dbReference type="ARBA" id="ARBA00022833"/>
    </source>
</evidence>
<name>A0ABM9CHP6_9BACL</name>
<evidence type="ECO:0000313" key="8">
    <source>
        <dbReference type="EMBL" id="CAH1212633.1"/>
    </source>
</evidence>
<evidence type="ECO:0000256" key="6">
    <source>
        <dbReference type="ARBA" id="ARBA00038887"/>
    </source>
</evidence>
<sequence>MRIGAIEAGGTKFVCGIGDESGRIEDQISFPTGHPDQTMPKVIDYFQGKEVEAIGIGSFGPIDIAHGSPTYGYVTTTPKPGWANYNLLGTLKQVFPVPFGWDTDVNAAVYGEVKWGAAQGMSNCLYITVGTGIGVGVYAEGRLVHGLVHPEGGHVLTRRHPEDDFAGICPYHGDCLEGMAAGPAIEARWGKKGHELPEDHQAWEMEAFYIAGALTDTILLLSPQKIILGGGVMQQPQLFPLIREAVRRNLNGYVSSNSILDHMEEYIVAPGLGQQAGLCGALALGLSAISNKVSSI</sequence>
<comment type="caution">
    <text evidence="8">The sequence shown here is derived from an EMBL/GenBank/DDBJ whole genome shotgun (WGS) entry which is preliminary data.</text>
</comment>
<dbReference type="Pfam" id="PF00480">
    <property type="entry name" value="ROK"/>
    <property type="match status" value="1"/>
</dbReference>
<comment type="catalytic activity">
    <reaction evidence="7">
        <text>D-fructose + ATP = D-fructose 6-phosphate + ADP + H(+)</text>
        <dbReference type="Rhea" id="RHEA:16125"/>
        <dbReference type="ChEBI" id="CHEBI:15378"/>
        <dbReference type="ChEBI" id="CHEBI:30616"/>
        <dbReference type="ChEBI" id="CHEBI:37721"/>
        <dbReference type="ChEBI" id="CHEBI:61527"/>
        <dbReference type="ChEBI" id="CHEBI:456216"/>
        <dbReference type="EC" id="2.7.1.4"/>
    </reaction>
</comment>
<comment type="similarity">
    <text evidence="2">Belongs to the ROK (NagC/XylR) family.</text>
</comment>
<dbReference type="CDD" id="cd24067">
    <property type="entry name" value="ASKHA_NBD_ROK_BsFRK-like"/>
    <property type="match status" value="1"/>
</dbReference>
<dbReference type="PROSITE" id="PS01125">
    <property type="entry name" value="ROK"/>
    <property type="match status" value="1"/>
</dbReference>
<dbReference type="EMBL" id="CAKMMG010000005">
    <property type="protein sequence ID" value="CAH1212633.1"/>
    <property type="molecule type" value="Genomic_DNA"/>
</dbReference>
<dbReference type="EC" id="2.7.1.4" evidence="6"/>
<dbReference type="Proteomes" id="UP000838324">
    <property type="component" value="Unassembled WGS sequence"/>
</dbReference>
<dbReference type="InterPro" id="IPR049874">
    <property type="entry name" value="ROK_cs"/>
</dbReference>
<dbReference type="InterPro" id="IPR043129">
    <property type="entry name" value="ATPase_NBD"/>
</dbReference>
<accession>A0ABM9CHP6</accession>
<keyword evidence="9" id="KW-1185">Reference proteome</keyword>
<gene>
    <name evidence="8" type="primary">gmuE_2</name>
    <name evidence="8" type="ORF">PAECIP111892_03789</name>
</gene>
<evidence type="ECO:0000256" key="7">
    <source>
        <dbReference type="ARBA" id="ARBA00048451"/>
    </source>
</evidence>
<evidence type="ECO:0000256" key="5">
    <source>
        <dbReference type="ARBA" id="ARBA00022842"/>
    </source>
</evidence>
<keyword evidence="5" id="KW-0460">Magnesium</keyword>
<evidence type="ECO:0000313" key="9">
    <source>
        <dbReference type="Proteomes" id="UP000838324"/>
    </source>
</evidence>
<dbReference type="Gene3D" id="3.30.420.40">
    <property type="match status" value="2"/>
</dbReference>
<dbReference type="SUPFAM" id="SSF53067">
    <property type="entry name" value="Actin-like ATPase domain"/>
    <property type="match status" value="1"/>
</dbReference>
<keyword evidence="3" id="KW-0479">Metal-binding</keyword>
<evidence type="ECO:0000256" key="1">
    <source>
        <dbReference type="ARBA" id="ARBA00001946"/>
    </source>
</evidence>
<evidence type="ECO:0000256" key="3">
    <source>
        <dbReference type="ARBA" id="ARBA00022723"/>
    </source>
</evidence>
<dbReference type="InterPro" id="IPR000600">
    <property type="entry name" value="ROK"/>
</dbReference>
<organism evidence="8 9">
    <name type="scientific">Paenibacillus auburnensis</name>
    <dbReference type="NCBI Taxonomy" id="2905649"/>
    <lineage>
        <taxon>Bacteria</taxon>
        <taxon>Bacillati</taxon>
        <taxon>Bacillota</taxon>
        <taxon>Bacilli</taxon>
        <taxon>Bacillales</taxon>
        <taxon>Paenibacillaceae</taxon>
        <taxon>Paenibacillus</taxon>
    </lineage>
</organism>
<dbReference type="RefSeq" id="WP_236335553.1">
    <property type="nucleotide sequence ID" value="NZ_CAKMMG010000005.1"/>
</dbReference>
<dbReference type="PANTHER" id="PTHR42742:SF3">
    <property type="entry name" value="FRUCTOKINASE"/>
    <property type="match status" value="1"/>
</dbReference>
<evidence type="ECO:0000256" key="2">
    <source>
        <dbReference type="ARBA" id="ARBA00006479"/>
    </source>
</evidence>
<dbReference type="InterPro" id="IPR051804">
    <property type="entry name" value="Carb_Metab_Reg_Kinase/Isom"/>
</dbReference>
<reference evidence="8" key="1">
    <citation type="submission" date="2022-01" db="EMBL/GenBank/DDBJ databases">
        <authorList>
            <person name="Criscuolo A."/>
        </authorList>
    </citation>
    <scope>NUCLEOTIDE SEQUENCE</scope>
    <source>
        <strain evidence="8">CIP111892</strain>
    </source>
</reference>
<comment type="cofactor">
    <cofactor evidence="1">
        <name>Mg(2+)</name>
        <dbReference type="ChEBI" id="CHEBI:18420"/>
    </cofactor>
</comment>
<dbReference type="PANTHER" id="PTHR42742">
    <property type="entry name" value="TRANSCRIPTIONAL REPRESSOR MPRA"/>
    <property type="match status" value="1"/>
</dbReference>
<protein>
    <recommendedName>
        <fullName evidence="6">fructokinase</fullName>
        <ecNumber evidence="6">2.7.1.4</ecNumber>
    </recommendedName>
</protein>